<proteinExistence type="predicted"/>
<evidence type="ECO:0000313" key="2">
    <source>
        <dbReference type="EMBL" id="KAK5173274.1"/>
    </source>
</evidence>
<protein>
    <submittedName>
        <fullName evidence="2">Uncharacterized protein</fullName>
    </submittedName>
</protein>
<organism evidence="2 3">
    <name type="scientific">Saxophila tyrrhenica</name>
    <dbReference type="NCBI Taxonomy" id="1690608"/>
    <lineage>
        <taxon>Eukaryota</taxon>
        <taxon>Fungi</taxon>
        <taxon>Dikarya</taxon>
        <taxon>Ascomycota</taxon>
        <taxon>Pezizomycotina</taxon>
        <taxon>Dothideomycetes</taxon>
        <taxon>Dothideomycetidae</taxon>
        <taxon>Mycosphaerellales</taxon>
        <taxon>Extremaceae</taxon>
        <taxon>Saxophila</taxon>
    </lineage>
</organism>
<dbReference type="RefSeq" id="XP_064661969.1">
    <property type="nucleotide sequence ID" value="XM_064799214.1"/>
</dbReference>
<feature type="region of interest" description="Disordered" evidence="1">
    <location>
        <begin position="407"/>
        <end position="468"/>
    </location>
</feature>
<dbReference type="GeneID" id="89923302"/>
<gene>
    <name evidence="2" type="ORF">LTR77_001955</name>
</gene>
<feature type="compositionally biased region" description="Basic and acidic residues" evidence="1">
    <location>
        <begin position="442"/>
        <end position="453"/>
    </location>
</feature>
<keyword evidence="3" id="KW-1185">Reference proteome</keyword>
<comment type="caution">
    <text evidence="2">The sequence shown here is derived from an EMBL/GenBank/DDBJ whole genome shotgun (WGS) entry which is preliminary data.</text>
</comment>
<feature type="compositionally biased region" description="Basic and acidic residues" evidence="1">
    <location>
        <begin position="301"/>
        <end position="326"/>
    </location>
</feature>
<reference evidence="2 3" key="1">
    <citation type="submission" date="2023-08" db="EMBL/GenBank/DDBJ databases">
        <title>Black Yeasts Isolated from many extreme environments.</title>
        <authorList>
            <person name="Coleine C."/>
            <person name="Stajich J.E."/>
            <person name="Selbmann L."/>
        </authorList>
    </citation>
    <scope>NUCLEOTIDE SEQUENCE [LARGE SCALE GENOMIC DNA]</scope>
    <source>
        <strain evidence="2 3">CCFEE 5935</strain>
    </source>
</reference>
<feature type="compositionally biased region" description="Polar residues" evidence="1">
    <location>
        <begin position="368"/>
        <end position="377"/>
    </location>
</feature>
<dbReference type="Proteomes" id="UP001337655">
    <property type="component" value="Unassembled WGS sequence"/>
</dbReference>
<dbReference type="AlphaFoldDB" id="A0AAV9PI55"/>
<feature type="region of interest" description="Disordered" evidence="1">
    <location>
        <begin position="351"/>
        <end position="377"/>
    </location>
</feature>
<evidence type="ECO:0000313" key="3">
    <source>
        <dbReference type="Proteomes" id="UP001337655"/>
    </source>
</evidence>
<dbReference type="EMBL" id="JAVRRT010000003">
    <property type="protein sequence ID" value="KAK5173274.1"/>
    <property type="molecule type" value="Genomic_DNA"/>
</dbReference>
<sequence length="468" mass="51831">MATELGLFQPLSQELLDQIYGYVLDSAEIGCHVSFKSAPGLVIPWMSFNSGTLKNVSNLSMASNTMRDSYGQQPHDVERIRKNLHFTLILDHSVESFDCILPFKHLDAGIQALPFYHLHIYVEIQIPKGPFHADVSEQENDALLKERAKKFATVVSMVVETFPAARTIDVEVKTPSKMAQLTELERAAFTLCVNATLIDKARQPAIAPGSSKKVCVPDEAGVLTHKGSNQLLAGLLLDYKRAAKSGRVVAVLLPLTQGSLERNAKAIELRENQQMAAKAGGFLADICADLEKRQARNRRRKLEEKDRKREAEERKREREAKEEKTRGLCAHARVLQERVARIESRLPQARNKDTALNYSKPDLEGVNPSGTMTAHNQGRLLSTPDLEGLAATRTKTTPAQNTMALMQSNTKHDRHALGARRTIKWPDGVHAKNGLGGGKSSNGKDGDLIDRVAARPPRSRHQEGQRQA</sequence>
<feature type="region of interest" description="Disordered" evidence="1">
    <location>
        <begin position="297"/>
        <end position="326"/>
    </location>
</feature>
<evidence type="ECO:0000256" key="1">
    <source>
        <dbReference type="SAM" id="MobiDB-lite"/>
    </source>
</evidence>
<accession>A0AAV9PI55</accession>
<feature type="compositionally biased region" description="Basic residues" evidence="1">
    <location>
        <begin position="412"/>
        <end position="423"/>
    </location>
</feature>
<name>A0AAV9PI55_9PEZI</name>